<sequence length="295" mass="34870">ESILQMLTDRGARLETFIIENVRVYNYNEVYGLWTKPRYASILNTLIRVEVHFPFMNNDFIKPLAENCTRLSHLDINIYNDYNNCKFAEESINSLEKLISAQRYPLNLRLELPNGPGDMLIKAFQSRLESFNRLELIKWNFSGCDWSWLNNCPNLTEFAITNSSLSRILSTEHRPDYFKPSKNNWITEHLRFYKSAGISSMPKFYFHPTVIQRPLRIIHQPENSSIALLRSRIDRIEKLVNELSNITNKKFEEIPQIPQIPRIPKNQRIPIIPKNQRIRRIPGIPRNQRLFVSRE</sequence>
<evidence type="ECO:0000313" key="2">
    <source>
        <dbReference type="Proteomes" id="UP000789706"/>
    </source>
</evidence>
<keyword evidence="2" id="KW-1185">Reference proteome</keyword>
<dbReference type="Gene3D" id="3.80.10.10">
    <property type="entry name" value="Ribonuclease Inhibitor"/>
    <property type="match status" value="1"/>
</dbReference>
<dbReference type="AlphaFoldDB" id="A0A9N9DGP8"/>
<feature type="non-terminal residue" evidence="1">
    <location>
        <position position="295"/>
    </location>
</feature>
<comment type="caution">
    <text evidence="1">The sequence shown here is derived from an EMBL/GenBank/DDBJ whole genome shotgun (WGS) entry which is preliminary data.</text>
</comment>
<evidence type="ECO:0000313" key="1">
    <source>
        <dbReference type="EMBL" id="CAG8635661.1"/>
    </source>
</evidence>
<organism evidence="1 2">
    <name type="scientific">Diversispora eburnea</name>
    <dbReference type="NCBI Taxonomy" id="1213867"/>
    <lineage>
        <taxon>Eukaryota</taxon>
        <taxon>Fungi</taxon>
        <taxon>Fungi incertae sedis</taxon>
        <taxon>Mucoromycota</taxon>
        <taxon>Glomeromycotina</taxon>
        <taxon>Glomeromycetes</taxon>
        <taxon>Diversisporales</taxon>
        <taxon>Diversisporaceae</taxon>
        <taxon>Diversispora</taxon>
    </lineage>
</organism>
<dbReference type="SUPFAM" id="SSF52047">
    <property type="entry name" value="RNI-like"/>
    <property type="match status" value="1"/>
</dbReference>
<proteinExistence type="predicted"/>
<dbReference type="OrthoDB" id="2370376at2759"/>
<gene>
    <name evidence="1" type="ORF">DEBURN_LOCUS10957</name>
</gene>
<reference evidence="1" key="1">
    <citation type="submission" date="2021-06" db="EMBL/GenBank/DDBJ databases">
        <authorList>
            <person name="Kallberg Y."/>
            <person name="Tangrot J."/>
            <person name="Rosling A."/>
        </authorList>
    </citation>
    <scope>NUCLEOTIDE SEQUENCE</scope>
    <source>
        <strain evidence="1">AZ414A</strain>
    </source>
</reference>
<accession>A0A9N9DGP8</accession>
<name>A0A9N9DGP8_9GLOM</name>
<protein>
    <submittedName>
        <fullName evidence="1">6143_t:CDS:1</fullName>
    </submittedName>
</protein>
<dbReference type="EMBL" id="CAJVPK010004308">
    <property type="protein sequence ID" value="CAG8635661.1"/>
    <property type="molecule type" value="Genomic_DNA"/>
</dbReference>
<dbReference type="Proteomes" id="UP000789706">
    <property type="component" value="Unassembled WGS sequence"/>
</dbReference>
<dbReference type="InterPro" id="IPR032675">
    <property type="entry name" value="LRR_dom_sf"/>
</dbReference>